<dbReference type="InterPro" id="IPR000594">
    <property type="entry name" value="ThiF_NAD_FAD-bd"/>
</dbReference>
<dbReference type="GO" id="GO:0016779">
    <property type="term" value="F:nucleotidyltransferase activity"/>
    <property type="evidence" value="ECO:0007669"/>
    <property type="project" value="TreeGrafter"/>
</dbReference>
<gene>
    <name evidence="3" type="ORF">CHH67_10605</name>
</gene>
<reference evidence="3 4" key="1">
    <citation type="submission" date="2017-07" db="EMBL/GenBank/DDBJ databases">
        <title>Isolation and whole genome analysis of endospore-forming bacteria from heroin.</title>
        <authorList>
            <person name="Kalinowski J."/>
            <person name="Ahrens B."/>
            <person name="Al-Dilaimi A."/>
            <person name="Winkler A."/>
            <person name="Wibberg D."/>
            <person name="Schleenbecker U."/>
            <person name="Ruckert C."/>
            <person name="Wolfel R."/>
            <person name="Grass G."/>
        </authorList>
    </citation>
    <scope>NUCLEOTIDE SEQUENCE [LARGE SCALE GENOMIC DNA]</scope>
    <source>
        <strain evidence="3 4">7537-G1</strain>
    </source>
</reference>
<dbReference type="Proteomes" id="UP000215596">
    <property type="component" value="Unassembled WGS sequence"/>
</dbReference>
<organism evidence="3 4">
    <name type="scientific">Paenibacillus campinasensis</name>
    <dbReference type="NCBI Taxonomy" id="66347"/>
    <lineage>
        <taxon>Bacteria</taxon>
        <taxon>Bacillati</taxon>
        <taxon>Bacillota</taxon>
        <taxon>Bacilli</taxon>
        <taxon>Bacillales</taxon>
        <taxon>Paenibacillaceae</taxon>
        <taxon>Paenibacillus</taxon>
    </lineage>
</organism>
<dbReference type="CDD" id="cd00757">
    <property type="entry name" value="ThiF_MoeB_HesA_family"/>
    <property type="match status" value="1"/>
</dbReference>
<dbReference type="PANTHER" id="PTHR10953:SF102">
    <property type="entry name" value="ADENYLYLTRANSFERASE AND SULFURTRANSFERASE MOCS3"/>
    <property type="match status" value="1"/>
</dbReference>
<comment type="caution">
    <text evidence="3">The sequence shown here is derived from an EMBL/GenBank/DDBJ whole genome shotgun (WGS) entry which is preliminary data.</text>
</comment>
<dbReference type="GO" id="GO:0008146">
    <property type="term" value="F:sulfotransferase activity"/>
    <property type="evidence" value="ECO:0007669"/>
    <property type="project" value="TreeGrafter"/>
</dbReference>
<name>A0A268EVK2_9BACL</name>
<dbReference type="SUPFAM" id="SSF69572">
    <property type="entry name" value="Activating enzymes of the ubiquitin-like proteins"/>
    <property type="match status" value="1"/>
</dbReference>
<evidence type="ECO:0000256" key="1">
    <source>
        <dbReference type="ARBA" id="ARBA00009919"/>
    </source>
</evidence>
<dbReference type="AlphaFoldDB" id="A0A268EVK2"/>
<dbReference type="RefSeq" id="WP_095265154.1">
    <property type="nucleotide sequence ID" value="NZ_NPBY01000031.1"/>
</dbReference>
<accession>A0A268EVK2</accession>
<dbReference type="InterPro" id="IPR045886">
    <property type="entry name" value="ThiF/MoeB/HesA"/>
</dbReference>
<dbReference type="PANTHER" id="PTHR10953">
    <property type="entry name" value="UBIQUITIN-ACTIVATING ENZYME E1"/>
    <property type="match status" value="1"/>
</dbReference>
<dbReference type="InterPro" id="IPR035985">
    <property type="entry name" value="Ubiquitin-activating_enz"/>
</dbReference>
<dbReference type="GO" id="GO:0004792">
    <property type="term" value="F:thiosulfate-cyanide sulfurtransferase activity"/>
    <property type="evidence" value="ECO:0007669"/>
    <property type="project" value="TreeGrafter"/>
</dbReference>
<dbReference type="OrthoDB" id="9804286at2"/>
<dbReference type="EMBL" id="NPBY01000031">
    <property type="protein sequence ID" value="PAD77150.1"/>
    <property type="molecule type" value="Genomic_DNA"/>
</dbReference>
<evidence type="ECO:0000313" key="4">
    <source>
        <dbReference type="Proteomes" id="UP000215596"/>
    </source>
</evidence>
<feature type="domain" description="THIF-type NAD/FAD binding fold" evidence="2">
    <location>
        <begin position="11"/>
        <end position="247"/>
    </location>
</feature>
<dbReference type="FunFam" id="3.40.50.720:FF:000080">
    <property type="entry name" value="Thiazole biosynthesis adenylyltransferase ThiF"/>
    <property type="match status" value="1"/>
</dbReference>
<sequence>MGKESGLKERYSRQMLFAPIGEEGQRKLLESTVCIIGMGALGTVLANHMVRSGVGRVRMVDRDYVEPSNLQRQMLFDEADAAEALPKVVAARNKLQRINSEIELEAVFTDVTPANVLELIQDVDLVLDGTDNFQTRFLLNDACFSKRVPFVYGGAVSSRGMSAVFIPGVTPCLRCFIQSADAGGQTCDTVGVISPIVDIVASYQAVEALKYLSGAAEARRDSLLTLDIWHNQYYAMKLGKPREACPCCGLKQYPALREEEATLLSLCGRDSIQISGHEPFDLALWHQRLSPAVRNTKVNDYLLRATLPEGERLVLFADGRLLVQGTDDPARAKTLVARYIGS</sequence>
<dbReference type="Gene3D" id="3.40.50.720">
    <property type="entry name" value="NAD(P)-binding Rossmann-like Domain"/>
    <property type="match status" value="1"/>
</dbReference>
<dbReference type="GO" id="GO:0005829">
    <property type="term" value="C:cytosol"/>
    <property type="evidence" value="ECO:0007669"/>
    <property type="project" value="TreeGrafter"/>
</dbReference>
<evidence type="ECO:0000313" key="3">
    <source>
        <dbReference type="EMBL" id="PAD77150.1"/>
    </source>
</evidence>
<dbReference type="GO" id="GO:0008641">
    <property type="term" value="F:ubiquitin-like modifier activating enzyme activity"/>
    <property type="evidence" value="ECO:0007669"/>
    <property type="project" value="InterPro"/>
</dbReference>
<protein>
    <submittedName>
        <fullName evidence="3">Thiamine biosynthesis protein ThiF</fullName>
    </submittedName>
</protein>
<dbReference type="Pfam" id="PF00899">
    <property type="entry name" value="ThiF"/>
    <property type="match status" value="1"/>
</dbReference>
<proteinExistence type="inferred from homology"/>
<comment type="similarity">
    <text evidence="1">Belongs to the HesA/MoeB/ThiF family.</text>
</comment>
<evidence type="ECO:0000259" key="2">
    <source>
        <dbReference type="Pfam" id="PF00899"/>
    </source>
</evidence>